<reference evidence="2 3" key="1">
    <citation type="submission" date="2013-04" db="EMBL/GenBank/DDBJ databases">
        <title>Oceanicola sp. 22II1-22F33 Genome Sequencing.</title>
        <authorList>
            <person name="Lai Q."/>
            <person name="Li G."/>
            <person name="Shao Z."/>
        </authorList>
    </citation>
    <scope>NUCLEOTIDE SEQUENCE [LARGE SCALE GENOMIC DNA]</scope>
    <source>
        <strain evidence="2 3">22II1-22F33</strain>
    </source>
</reference>
<evidence type="ECO:0000313" key="3">
    <source>
        <dbReference type="Proteomes" id="UP000215377"/>
    </source>
</evidence>
<accession>A0A225NCH3</accession>
<dbReference type="InterPro" id="IPR013830">
    <property type="entry name" value="SGNH_hydro"/>
</dbReference>
<dbReference type="AlphaFoldDB" id="A0A225NCH3"/>
<dbReference type="RefSeq" id="WP_143747348.1">
    <property type="nucleotide sequence ID" value="NZ_AQQR01000018.1"/>
</dbReference>
<dbReference type="Gene3D" id="3.40.50.1110">
    <property type="entry name" value="SGNH hydrolase"/>
    <property type="match status" value="1"/>
</dbReference>
<name>A0A225NCH3_9RHOB</name>
<comment type="caution">
    <text evidence="2">The sequence shown here is derived from an EMBL/GenBank/DDBJ whole genome shotgun (WGS) entry which is preliminary data.</text>
</comment>
<dbReference type="PANTHER" id="PTHR30383">
    <property type="entry name" value="THIOESTERASE 1/PROTEASE 1/LYSOPHOSPHOLIPASE L1"/>
    <property type="match status" value="1"/>
</dbReference>
<feature type="domain" description="SGNH hydrolase-type esterase" evidence="1">
    <location>
        <begin position="6"/>
        <end position="192"/>
    </location>
</feature>
<evidence type="ECO:0000313" key="2">
    <source>
        <dbReference type="EMBL" id="OWU69012.1"/>
    </source>
</evidence>
<dbReference type="Proteomes" id="UP000215377">
    <property type="component" value="Unassembled WGS sequence"/>
</dbReference>
<proteinExistence type="predicted"/>
<dbReference type="EMBL" id="AQQR01000018">
    <property type="protein sequence ID" value="OWU69012.1"/>
    <property type="molecule type" value="Genomic_DNA"/>
</dbReference>
<sequence length="206" mass="21939">MKTVLCFGDSNTYGTPPLAQLGIEARHGADTRWPRIMAAELGTDWHVVEEGQPGRTTVLDDPIEGEHRNGLRVLRALIESHRPVDVLVIMLGTNDCKQRFGLGPQDISFGAGRLVQLAQATGFVDKIMLVCPPKVLERGVLAEMFAGAEARSAGLAEAMRQQAQTWGTGFFDAGSVIASDPLDGVHFGAAAHGVLGLAMARKVAAL</sequence>
<gene>
    <name evidence="2" type="ORF">ATO3_23175</name>
</gene>
<dbReference type="OrthoDB" id="164654at2"/>
<dbReference type="PANTHER" id="PTHR30383:SF29">
    <property type="entry name" value="SGNH HYDROLASE-TYPE ESTERASE DOMAIN-CONTAINING PROTEIN"/>
    <property type="match status" value="1"/>
</dbReference>
<dbReference type="GO" id="GO:0016788">
    <property type="term" value="F:hydrolase activity, acting on ester bonds"/>
    <property type="evidence" value="ECO:0007669"/>
    <property type="project" value="UniProtKB-ARBA"/>
</dbReference>
<dbReference type="Pfam" id="PF13472">
    <property type="entry name" value="Lipase_GDSL_2"/>
    <property type="match status" value="1"/>
</dbReference>
<keyword evidence="3" id="KW-1185">Reference proteome</keyword>
<dbReference type="InterPro" id="IPR051532">
    <property type="entry name" value="Ester_Hydrolysis_Enzymes"/>
</dbReference>
<dbReference type="SUPFAM" id="SSF52266">
    <property type="entry name" value="SGNH hydrolase"/>
    <property type="match status" value="1"/>
</dbReference>
<organism evidence="2 3">
    <name type="scientific">Marinibacterium profundimaris</name>
    <dbReference type="NCBI Taxonomy" id="1679460"/>
    <lineage>
        <taxon>Bacteria</taxon>
        <taxon>Pseudomonadati</taxon>
        <taxon>Pseudomonadota</taxon>
        <taxon>Alphaproteobacteria</taxon>
        <taxon>Rhodobacterales</taxon>
        <taxon>Paracoccaceae</taxon>
        <taxon>Marinibacterium</taxon>
    </lineage>
</organism>
<evidence type="ECO:0000259" key="1">
    <source>
        <dbReference type="Pfam" id="PF13472"/>
    </source>
</evidence>
<protein>
    <recommendedName>
        <fullName evidence="1">SGNH hydrolase-type esterase domain-containing protein</fullName>
    </recommendedName>
</protein>
<dbReference type="InterPro" id="IPR036514">
    <property type="entry name" value="SGNH_hydro_sf"/>
</dbReference>
<dbReference type="CDD" id="cd01839">
    <property type="entry name" value="SGNH_arylesterase_like"/>
    <property type="match status" value="1"/>
</dbReference>